<gene>
    <name evidence="3" type="ORF">SOIL9_07130</name>
</gene>
<evidence type="ECO:0000313" key="4">
    <source>
        <dbReference type="Proteomes" id="UP000464178"/>
    </source>
</evidence>
<dbReference type="EMBL" id="LR593886">
    <property type="protein sequence ID" value="VTR97447.1"/>
    <property type="molecule type" value="Genomic_DNA"/>
</dbReference>
<name>A0A6P2D9A5_9BACT</name>
<evidence type="ECO:0008006" key="5">
    <source>
        <dbReference type="Google" id="ProtNLM"/>
    </source>
</evidence>
<feature type="signal peptide" evidence="2">
    <location>
        <begin position="1"/>
        <end position="22"/>
    </location>
</feature>
<feature type="chain" id="PRO_5026925383" description="Lipoprotein" evidence="2">
    <location>
        <begin position="23"/>
        <end position="68"/>
    </location>
</feature>
<accession>A0A6P2D9A5</accession>
<keyword evidence="2" id="KW-0732">Signal</keyword>
<dbReference type="PROSITE" id="PS51257">
    <property type="entry name" value="PROKAR_LIPOPROTEIN"/>
    <property type="match status" value="1"/>
</dbReference>
<organism evidence="3 4">
    <name type="scientific">Gemmata massiliana</name>
    <dbReference type="NCBI Taxonomy" id="1210884"/>
    <lineage>
        <taxon>Bacteria</taxon>
        <taxon>Pseudomonadati</taxon>
        <taxon>Planctomycetota</taxon>
        <taxon>Planctomycetia</taxon>
        <taxon>Gemmatales</taxon>
        <taxon>Gemmataceae</taxon>
        <taxon>Gemmata</taxon>
    </lineage>
</organism>
<evidence type="ECO:0000256" key="2">
    <source>
        <dbReference type="SAM" id="SignalP"/>
    </source>
</evidence>
<protein>
    <recommendedName>
        <fullName evidence="5">Lipoprotein</fullName>
    </recommendedName>
</protein>
<dbReference type="AlphaFoldDB" id="A0A6P2D9A5"/>
<dbReference type="RefSeq" id="WP_162671208.1">
    <property type="nucleotide sequence ID" value="NZ_LR593886.1"/>
</dbReference>
<sequence length="68" mass="7496">MKRFALLAIALVSAGCGPSAPATGEPAKKITWSEYQKMDAEQKDDPYVVDNLDNEAKKKRAESARKKK</sequence>
<evidence type="ECO:0000313" key="3">
    <source>
        <dbReference type="EMBL" id="VTR97447.1"/>
    </source>
</evidence>
<dbReference type="KEGG" id="gms:SOIL9_07130"/>
<evidence type="ECO:0000256" key="1">
    <source>
        <dbReference type="SAM" id="MobiDB-lite"/>
    </source>
</evidence>
<dbReference type="Proteomes" id="UP000464178">
    <property type="component" value="Chromosome"/>
</dbReference>
<feature type="region of interest" description="Disordered" evidence="1">
    <location>
        <begin position="43"/>
        <end position="68"/>
    </location>
</feature>
<reference evidence="3 4" key="1">
    <citation type="submission" date="2019-05" db="EMBL/GenBank/DDBJ databases">
        <authorList>
            <consortium name="Science for Life Laboratories"/>
        </authorList>
    </citation>
    <scope>NUCLEOTIDE SEQUENCE [LARGE SCALE GENOMIC DNA]</scope>
    <source>
        <strain evidence="3">Soil9</strain>
    </source>
</reference>
<keyword evidence="4" id="KW-1185">Reference proteome</keyword>
<proteinExistence type="predicted"/>